<reference evidence="2" key="1">
    <citation type="submission" date="2020-07" db="EMBL/GenBank/DDBJ databases">
        <authorList>
            <person name="Nazaruddin N."/>
        </authorList>
    </citation>
    <scope>NUCLEOTIDE SEQUENCE</scope>
</reference>
<dbReference type="AlphaFoldDB" id="A0A6V7HH01"/>
<sequence length="85" mass="9240">TVRPYPRGGPKLTLGILFAGERAQRSSTSNFSSGRPESRGFDGGRRRLIGIPPPLSTSNHHHQRERGPPPSFGDRERENGGGHAI</sequence>
<evidence type="ECO:0000313" key="3">
    <source>
        <dbReference type="Proteomes" id="UP000752696"/>
    </source>
</evidence>
<gene>
    <name evidence="2" type="ORF">MHI_LOCUS870604</name>
</gene>
<proteinExistence type="predicted"/>
<evidence type="ECO:0000313" key="2">
    <source>
        <dbReference type="EMBL" id="CAD1479600.1"/>
    </source>
</evidence>
<accession>A0A6V7HH01</accession>
<feature type="compositionally biased region" description="Basic and acidic residues" evidence="1">
    <location>
        <begin position="36"/>
        <end position="45"/>
    </location>
</feature>
<name>A0A6V7HH01_9HYME</name>
<feature type="non-terminal residue" evidence="2">
    <location>
        <position position="1"/>
    </location>
</feature>
<feature type="compositionally biased region" description="Basic and acidic residues" evidence="1">
    <location>
        <begin position="73"/>
        <end position="85"/>
    </location>
</feature>
<dbReference type="EMBL" id="CAJDYZ010011502">
    <property type="protein sequence ID" value="CAD1479600.1"/>
    <property type="molecule type" value="Genomic_DNA"/>
</dbReference>
<evidence type="ECO:0000256" key="1">
    <source>
        <dbReference type="SAM" id="MobiDB-lite"/>
    </source>
</evidence>
<organism evidence="2 3">
    <name type="scientific">Heterotrigona itama</name>
    <dbReference type="NCBI Taxonomy" id="395501"/>
    <lineage>
        <taxon>Eukaryota</taxon>
        <taxon>Metazoa</taxon>
        <taxon>Ecdysozoa</taxon>
        <taxon>Arthropoda</taxon>
        <taxon>Hexapoda</taxon>
        <taxon>Insecta</taxon>
        <taxon>Pterygota</taxon>
        <taxon>Neoptera</taxon>
        <taxon>Endopterygota</taxon>
        <taxon>Hymenoptera</taxon>
        <taxon>Apocrita</taxon>
        <taxon>Aculeata</taxon>
        <taxon>Apoidea</taxon>
        <taxon>Anthophila</taxon>
        <taxon>Apidae</taxon>
        <taxon>Heterotrigona</taxon>
    </lineage>
</organism>
<protein>
    <submittedName>
        <fullName evidence="2">Uncharacterized protein</fullName>
    </submittedName>
</protein>
<feature type="region of interest" description="Disordered" evidence="1">
    <location>
        <begin position="1"/>
        <end position="85"/>
    </location>
</feature>
<dbReference type="Proteomes" id="UP000752696">
    <property type="component" value="Unassembled WGS sequence"/>
</dbReference>
<keyword evidence="3" id="KW-1185">Reference proteome</keyword>
<feature type="compositionally biased region" description="Polar residues" evidence="1">
    <location>
        <begin position="25"/>
        <end position="35"/>
    </location>
</feature>
<comment type="caution">
    <text evidence="2">The sequence shown here is derived from an EMBL/GenBank/DDBJ whole genome shotgun (WGS) entry which is preliminary data.</text>
</comment>